<proteinExistence type="predicted"/>
<gene>
    <name evidence="3" type="ORF">B0T26DRAFT_89403</name>
</gene>
<evidence type="ECO:0000256" key="1">
    <source>
        <dbReference type="SAM" id="MobiDB-lite"/>
    </source>
</evidence>
<comment type="caution">
    <text evidence="3">The sequence shown here is derived from an EMBL/GenBank/DDBJ whole genome shotgun (WGS) entry which is preliminary data.</text>
</comment>
<evidence type="ECO:0000313" key="3">
    <source>
        <dbReference type="EMBL" id="KAK0734970.1"/>
    </source>
</evidence>
<feature type="chain" id="PRO_5041371027" description="Secreted protein" evidence="2">
    <location>
        <begin position="22"/>
        <end position="184"/>
    </location>
</feature>
<organism evidence="3 4">
    <name type="scientific">Lasiosphaeria miniovina</name>
    <dbReference type="NCBI Taxonomy" id="1954250"/>
    <lineage>
        <taxon>Eukaryota</taxon>
        <taxon>Fungi</taxon>
        <taxon>Dikarya</taxon>
        <taxon>Ascomycota</taxon>
        <taxon>Pezizomycotina</taxon>
        <taxon>Sordariomycetes</taxon>
        <taxon>Sordariomycetidae</taxon>
        <taxon>Sordariales</taxon>
        <taxon>Lasiosphaeriaceae</taxon>
        <taxon>Lasiosphaeria</taxon>
    </lineage>
</organism>
<accession>A0AA40BIR5</accession>
<reference evidence="3" key="1">
    <citation type="submission" date="2023-06" db="EMBL/GenBank/DDBJ databases">
        <title>Genome-scale phylogeny and comparative genomics of the fungal order Sordariales.</title>
        <authorList>
            <consortium name="Lawrence Berkeley National Laboratory"/>
            <person name="Hensen N."/>
            <person name="Bonometti L."/>
            <person name="Westerberg I."/>
            <person name="Brannstrom I.O."/>
            <person name="Guillou S."/>
            <person name="Cros-Aarteil S."/>
            <person name="Calhoun S."/>
            <person name="Haridas S."/>
            <person name="Kuo A."/>
            <person name="Mondo S."/>
            <person name="Pangilinan J."/>
            <person name="Riley R."/>
            <person name="LaButti K."/>
            <person name="Andreopoulos B."/>
            <person name="Lipzen A."/>
            <person name="Chen C."/>
            <person name="Yanf M."/>
            <person name="Daum C."/>
            <person name="Ng V."/>
            <person name="Clum A."/>
            <person name="Steindorff A."/>
            <person name="Ohm R."/>
            <person name="Martin F."/>
            <person name="Silar P."/>
            <person name="Natvig D."/>
            <person name="Lalanne C."/>
            <person name="Gautier V."/>
            <person name="Ament-velasquez S.L."/>
            <person name="Kruys A."/>
            <person name="Hutchinson M.I."/>
            <person name="Powell A.J."/>
            <person name="Barry K."/>
            <person name="Miller A.N."/>
            <person name="Grigoriev I.V."/>
            <person name="Debuchy R."/>
            <person name="Gladieux P."/>
            <person name="Thoren M.H."/>
            <person name="Johannesson H."/>
        </authorList>
    </citation>
    <scope>NUCLEOTIDE SEQUENCE</scope>
    <source>
        <strain evidence="3">SMH2392-1A</strain>
    </source>
</reference>
<protein>
    <recommendedName>
        <fullName evidence="5">Secreted protein</fullName>
    </recommendedName>
</protein>
<dbReference type="GeneID" id="85331409"/>
<feature type="signal peptide" evidence="2">
    <location>
        <begin position="1"/>
        <end position="21"/>
    </location>
</feature>
<keyword evidence="2" id="KW-0732">Signal</keyword>
<dbReference type="Proteomes" id="UP001172101">
    <property type="component" value="Unassembled WGS sequence"/>
</dbReference>
<name>A0AA40BIR5_9PEZI</name>
<evidence type="ECO:0000256" key="2">
    <source>
        <dbReference type="SAM" id="SignalP"/>
    </source>
</evidence>
<sequence>MSRRPLLASCLFRLCLVNAGALRLPARDTTSSTWVSSLDYRRARARSSNLGTHTDSPEMSGWTCRFITLSVSAARSERLLPSSGPHRRSQRLQSNHGAGAGSLSAGPGVDLTREPGMQPFSLFGAVNQRRRLISSTEGPLGSCFGVCRPLHTSVTARVQVSALGVGFPAYLYVVPKVYVKLPGF</sequence>
<feature type="compositionally biased region" description="Low complexity" evidence="1">
    <location>
        <begin position="94"/>
        <end position="108"/>
    </location>
</feature>
<dbReference type="RefSeq" id="XP_060303847.1">
    <property type="nucleotide sequence ID" value="XM_060448139.1"/>
</dbReference>
<keyword evidence="4" id="KW-1185">Reference proteome</keyword>
<evidence type="ECO:0008006" key="5">
    <source>
        <dbReference type="Google" id="ProtNLM"/>
    </source>
</evidence>
<feature type="region of interest" description="Disordered" evidence="1">
    <location>
        <begin position="79"/>
        <end position="108"/>
    </location>
</feature>
<dbReference type="EMBL" id="JAUIRO010000001">
    <property type="protein sequence ID" value="KAK0734970.1"/>
    <property type="molecule type" value="Genomic_DNA"/>
</dbReference>
<evidence type="ECO:0000313" key="4">
    <source>
        <dbReference type="Proteomes" id="UP001172101"/>
    </source>
</evidence>
<dbReference type="AlphaFoldDB" id="A0AA40BIR5"/>